<evidence type="ECO:0000259" key="3">
    <source>
        <dbReference type="Pfam" id="PF21348"/>
    </source>
</evidence>
<dbReference type="InterPro" id="IPR041624">
    <property type="entry name" value="RGI_lyase"/>
</dbReference>
<comment type="caution">
    <text evidence="4">The sequence shown here is derived from an EMBL/GenBank/DDBJ whole genome shotgun (WGS) entry which is preliminary data.</text>
</comment>
<evidence type="ECO:0000256" key="1">
    <source>
        <dbReference type="SAM" id="SignalP"/>
    </source>
</evidence>
<evidence type="ECO:0000259" key="2">
    <source>
        <dbReference type="Pfam" id="PF18370"/>
    </source>
</evidence>
<dbReference type="InterPro" id="IPR028994">
    <property type="entry name" value="Integrin_alpha_N"/>
</dbReference>
<reference evidence="5" key="1">
    <citation type="submission" date="2017-04" db="EMBL/GenBank/DDBJ databases">
        <title>Function of individual gut microbiota members based on whole genome sequencing of pure cultures obtained from chicken caecum.</title>
        <authorList>
            <person name="Medvecky M."/>
            <person name="Cejkova D."/>
            <person name="Polansky O."/>
            <person name="Karasova D."/>
            <person name="Kubasova T."/>
            <person name="Cizek A."/>
            <person name="Rychlik I."/>
        </authorList>
    </citation>
    <scope>NUCLEOTIDE SEQUENCE [LARGE SCALE GENOMIC DNA]</scope>
    <source>
        <strain evidence="5">An189</strain>
    </source>
</reference>
<dbReference type="Gene3D" id="2.60.40.10">
    <property type="entry name" value="Immunoglobulins"/>
    <property type="match status" value="1"/>
</dbReference>
<dbReference type="SUPFAM" id="SSF69318">
    <property type="entry name" value="Integrin alpha N-terminal domain"/>
    <property type="match status" value="1"/>
</dbReference>
<evidence type="ECO:0000313" key="5">
    <source>
        <dbReference type="Proteomes" id="UP000196587"/>
    </source>
</evidence>
<dbReference type="PANTHER" id="PTHR43118">
    <property type="entry name" value="RHAMNOGALACTURONAN LYASE (EUROFUNG)"/>
    <property type="match status" value="1"/>
</dbReference>
<dbReference type="InterPro" id="IPR034641">
    <property type="entry name" value="RGL11"/>
</dbReference>
<feature type="chain" id="PRO_5012576572" evidence="1">
    <location>
        <begin position="26"/>
        <end position="657"/>
    </location>
</feature>
<dbReference type="Pfam" id="PF21348">
    <property type="entry name" value="RGL11_C"/>
    <property type="match status" value="1"/>
</dbReference>
<dbReference type="EMBL" id="NFKE01000019">
    <property type="protein sequence ID" value="OUP31689.1"/>
    <property type="molecule type" value="Genomic_DNA"/>
</dbReference>
<protein>
    <submittedName>
        <fullName evidence="4">Rhamnogalacturonan lyase</fullName>
    </submittedName>
</protein>
<dbReference type="Pfam" id="PF18370">
    <property type="entry name" value="RGI_lyase"/>
    <property type="match status" value="1"/>
</dbReference>
<dbReference type="CDD" id="cd10318">
    <property type="entry name" value="RGL11"/>
    <property type="match status" value="1"/>
</dbReference>
<proteinExistence type="predicted"/>
<evidence type="ECO:0000313" key="4">
    <source>
        <dbReference type="EMBL" id="OUP31689.1"/>
    </source>
</evidence>
<keyword evidence="4" id="KW-0456">Lyase</keyword>
<feature type="domain" description="Rhamnogalacturonan lyase family 11 C-terminal" evidence="3">
    <location>
        <begin position="169"/>
        <end position="656"/>
    </location>
</feature>
<dbReference type="InterPro" id="IPR049366">
    <property type="entry name" value="RGL11_C"/>
</dbReference>
<dbReference type="GO" id="GO:0016829">
    <property type="term" value="F:lyase activity"/>
    <property type="evidence" value="ECO:0007669"/>
    <property type="project" value="UniProtKB-KW"/>
</dbReference>
<dbReference type="PROSITE" id="PS51257">
    <property type="entry name" value="PROKAR_LIPOPROTEIN"/>
    <property type="match status" value="1"/>
</dbReference>
<gene>
    <name evidence="4" type="ORF">B5F24_16550</name>
</gene>
<feature type="signal peptide" evidence="1">
    <location>
        <begin position="1"/>
        <end position="25"/>
    </location>
</feature>
<dbReference type="RefSeq" id="WP_241148729.1">
    <property type="nucleotide sequence ID" value="NZ_CABIZW010000006.1"/>
</dbReference>
<keyword evidence="1" id="KW-0732">Signal</keyword>
<dbReference type="Proteomes" id="UP000196587">
    <property type="component" value="Unassembled WGS sequence"/>
</dbReference>
<dbReference type="Gene3D" id="2.130.10.130">
    <property type="entry name" value="Integrin alpha, N-terminal"/>
    <property type="match status" value="1"/>
</dbReference>
<sequence>MMKTIYRKSFLCSLLLFTAVSCSEAAPYLLSPVAGEEKDTSEKTETAVISDRRAMTASYNTKFQSDKVKAIERKGVLVSWRFLDTDPDDIAFDIYRSTDGGNFEKLNNNPIANSSNYKDLTADVTVNNEYKVCKTGSTETLCSYTFTPAMAQNFYRTIKLNTNVPDPSLVYQANDAAVGDLDGDGEYEIVLKRSVVNHDNTAKTVDPGSCLLEAYKLNGAFLWRIDLGINIRQGPHYTPFIVYDLNGDGRAEVAVRTSEGTTFGDGTTIGDTNGDKRIDYRNKTNGRVLEGPEFLSVIDGSTGTELARTDYIPRGEEDTWMSYWGDNWGNRIDRFLMAVGHFGSMDGQASIVISRGYYQNWQMAAYDLSGNELKKRWHFNTYPDNQQYKGEGNHNLAVGDVDNDGKDEIIFGSCCIDHNGTGLYATGLGHGDALHLGKFDPTREGLQVVACKEECKRNGNVGLEFRDAGTGQLIWSLQGSGGDVGRCMVADIDPDSPGCEVWASYPKNQIFSCKGELLNRSQPSGKGGGQSYNMGIWWSGSLNRQVLDGVLINGRAGELETRLFTGSNFGVKSINSSKANPCFYGDIWGDWREEIIYASSDNTELRIFTTDFETEHRFRPLMNDHIYKMSATLQNIGYNQPTHTGFYLGSDLQKKTK</sequence>
<dbReference type="AlphaFoldDB" id="A0A1Y4JLK4"/>
<organism evidence="4 5">
    <name type="scientific">Bacteroides clarus</name>
    <dbReference type="NCBI Taxonomy" id="626929"/>
    <lineage>
        <taxon>Bacteria</taxon>
        <taxon>Pseudomonadati</taxon>
        <taxon>Bacteroidota</taxon>
        <taxon>Bacteroidia</taxon>
        <taxon>Bacteroidales</taxon>
        <taxon>Bacteroidaceae</taxon>
        <taxon>Bacteroides</taxon>
    </lineage>
</organism>
<dbReference type="PANTHER" id="PTHR43118:SF1">
    <property type="entry name" value="RHAMNOGALACTURONAN LYASE (EUROFUNG)"/>
    <property type="match status" value="1"/>
</dbReference>
<accession>A0A1Y4JLK4</accession>
<name>A0A1Y4JLK4_9BACE</name>
<dbReference type="InterPro" id="IPR013783">
    <property type="entry name" value="Ig-like_fold"/>
</dbReference>
<feature type="domain" description="Rhamnogalacturonan I lyase beta-sheet" evidence="2">
    <location>
        <begin position="72"/>
        <end position="134"/>
    </location>
</feature>